<accession>A0A9D1FBU8</accession>
<dbReference type="Gene3D" id="1.10.575.10">
    <property type="entry name" value="P1 Nuclease"/>
    <property type="match status" value="1"/>
</dbReference>
<evidence type="ECO:0000259" key="1">
    <source>
        <dbReference type="Pfam" id="PF00882"/>
    </source>
</evidence>
<dbReference type="Proteomes" id="UP000886741">
    <property type="component" value="Unassembled WGS sequence"/>
</dbReference>
<comment type="caution">
    <text evidence="2">The sequence shown here is derived from an EMBL/GenBank/DDBJ whole genome shotgun (WGS) entry which is preliminary data.</text>
</comment>
<proteinExistence type="predicted"/>
<dbReference type="InterPro" id="IPR008947">
    <property type="entry name" value="PLipase_C/P1_nuclease_dom_sf"/>
</dbReference>
<name>A0A9D1FBU8_9FIRM</name>
<dbReference type="InterPro" id="IPR029002">
    <property type="entry name" value="PLPC/GPLD1"/>
</dbReference>
<feature type="domain" description="Phospholipase C/D" evidence="1">
    <location>
        <begin position="6"/>
        <end position="154"/>
    </location>
</feature>
<protein>
    <submittedName>
        <fullName evidence="2">Zinc dependent phospholipase C family protein</fullName>
    </submittedName>
</protein>
<reference evidence="2" key="2">
    <citation type="journal article" date="2021" name="PeerJ">
        <title>Extensive microbial diversity within the chicken gut microbiome revealed by metagenomics and culture.</title>
        <authorList>
            <person name="Gilroy R."/>
            <person name="Ravi A."/>
            <person name="Getino M."/>
            <person name="Pursley I."/>
            <person name="Horton D.L."/>
            <person name="Alikhan N.F."/>
            <person name="Baker D."/>
            <person name="Gharbi K."/>
            <person name="Hall N."/>
            <person name="Watson M."/>
            <person name="Adriaenssens E.M."/>
            <person name="Foster-Nyarko E."/>
            <person name="Jarju S."/>
            <person name="Secka A."/>
            <person name="Antonio M."/>
            <person name="Oren A."/>
            <person name="Chaudhuri R.R."/>
            <person name="La Ragione R."/>
            <person name="Hildebrand F."/>
            <person name="Pallen M.J."/>
        </authorList>
    </citation>
    <scope>NUCLEOTIDE SEQUENCE</scope>
    <source>
        <strain evidence="2">ChiBcec16-1751</strain>
    </source>
</reference>
<dbReference type="Pfam" id="PF00882">
    <property type="entry name" value="Zn_dep_PLPC"/>
    <property type="match status" value="1"/>
</dbReference>
<dbReference type="AlphaFoldDB" id="A0A9D1FBU8"/>
<sequence length="186" mass="22706">MKQESHRRLGRYLIEQLDNQPKRRHAKAFLIGCIEPDRNPFTYLKGSIRAKWFYGHNYQNAQRWIEKTIRRLQNKSSWNLFDYYRLGLVIHYTSDAFTYVHNNCFNEPISEHLAYENQLQQMFFQRMEEFRVRHEARMRDINEVFRNLHDQYLEVSADVHRDCQYILEMTNRVFRQLLPEAAAELA</sequence>
<dbReference type="SUPFAM" id="SSF48537">
    <property type="entry name" value="Phospholipase C/P1 nuclease"/>
    <property type="match status" value="1"/>
</dbReference>
<evidence type="ECO:0000313" key="2">
    <source>
        <dbReference type="EMBL" id="HIS65899.1"/>
    </source>
</evidence>
<dbReference type="GO" id="GO:0016788">
    <property type="term" value="F:hydrolase activity, acting on ester bonds"/>
    <property type="evidence" value="ECO:0007669"/>
    <property type="project" value="InterPro"/>
</dbReference>
<reference evidence="2" key="1">
    <citation type="submission" date="2020-10" db="EMBL/GenBank/DDBJ databases">
        <authorList>
            <person name="Gilroy R."/>
        </authorList>
    </citation>
    <scope>NUCLEOTIDE SEQUENCE</scope>
    <source>
        <strain evidence="2">ChiBcec16-1751</strain>
    </source>
</reference>
<gene>
    <name evidence="2" type="ORF">IAA83_11140</name>
</gene>
<dbReference type="EMBL" id="DVJJ01000173">
    <property type="protein sequence ID" value="HIS65899.1"/>
    <property type="molecule type" value="Genomic_DNA"/>
</dbReference>
<evidence type="ECO:0000313" key="3">
    <source>
        <dbReference type="Proteomes" id="UP000886741"/>
    </source>
</evidence>
<organism evidence="2 3">
    <name type="scientific">Candidatus Avoscillospira avistercoris</name>
    <dbReference type="NCBI Taxonomy" id="2840707"/>
    <lineage>
        <taxon>Bacteria</taxon>
        <taxon>Bacillati</taxon>
        <taxon>Bacillota</taxon>
        <taxon>Clostridia</taxon>
        <taxon>Eubacteriales</taxon>
        <taxon>Oscillospiraceae</taxon>
        <taxon>Oscillospiraceae incertae sedis</taxon>
        <taxon>Candidatus Avoscillospira</taxon>
    </lineage>
</organism>